<dbReference type="Gene3D" id="1.10.3210.10">
    <property type="entry name" value="Hypothetical protein af1432"/>
    <property type="match status" value="1"/>
</dbReference>
<dbReference type="PROSITE" id="PS51832">
    <property type="entry name" value="HD_GYP"/>
    <property type="match status" value="1"/>
</dbReference>
<dbReference type="PANTHER" id="PTHR43155">
    <property type="entry name" value="CYCLIC DI-GMP PHOSPHODIESTERASE PA4108-RELATED"/>
    <property type="match status" value="1"/>
</dbReference>
<dbReference type="AlphaFoldDB" id="A0A4Y6V255"/>
<dbReference type="Proteomes" id="UP000316968">
    <property type="component" value="Chromosome"/>
</dbReference>
<dbReference type="RefSeq" id="WP_141449099.1">
    <property type="nucleotide sequence ID" value="NZ_CP041217.1"/>
</dbReference>
<feature type="domain" description="HD-GYP" evidence="1">
    <location>
        <begin position="116"/>
        <end position="312"/>
    </location>
</feature>
<dbReference type="Pfam" id="PF13487">
    <property type="entry name" value="HD_5"/>
    <property type="match status" value="1"/>
</dbReference>
<dbReference type="InterPro" id="IPR037522">
    <property type="entry name" value="HD_GYP_dom"/>
</dbReference>
<reference evidence="2 3" key="1">
    <citation type="submission" date="2019-06" db="EMBL/GenBank/DDBJ databases">
        <title>Saccharibacillus brassicae sp. nov., an endophytic bacterium isolated from Chinese cabbage seeds (Brassica pekinensis).</title>
        <authorList>
            <person name="Jiang L."/>
            <person name="Lee J."/>
            <person name="Kim S.W."/>
        </authorList>
    </citation>
    <scope>NUCLEOTIDE SEQUENCE [LARGE SCALE GENOMIC DNA]</scope>
    <source>
        <strain evidence="3">KCTC 43072 / ATSA2</strain>
    </source>
</reference>
<evidence type="ECO:0000259" key="1">
    <source>
        <dbReference type="PROSITE" id="PS51832"/>
    </source>
</evidence>
<evidence type="ECO:0000313" key="3">
    <source>
        <dbReference type="Proteomes" id="UP000316968"/>
    </source>
</evidence>
<dbReference type="EMBL" id="CP041217">
    <property type="protein sequence ID" value="QDH22557.1"/>
    <property type="molecule type" value="Genomic_DNA"/>
</dbReference>
<protein>
    <submittedName>
        <fullName evidence="2">HD-GYP domain-containing protein</fullName>
    </submittedName>
</protein>
<evidence type="ECO:0000313" key="2">
    <source>
        <dbReference type="EMBL" id="QDH22557.1"/>
    </source>
</evidence>
<dbReference type="SMART" id="SM00471">
    <property type="entry name" value="HDc"/>
    <property type="match status" value="1"/>
</dbReference>
<keyword evidence="3" id="KW-1185">Reference proteome</keyword>
<dbReference type="PANTHER" id="PTHR43155:SF2">
    <property type="entry name" value="CYCLIC DI-GMP PHOSPHODIESTERASE PA4108"/>
    <property type="match status" value="1"/>
</dbReference>
<gene>
    <name evidence="2" type="ORF">FFV09_17935</name>
</gene>
<dbReference type="CDD" id="cd00077">
    <property type="entry name" value="HDc"/>
    <property type="match status" value="1"/>
</dbReference>
<dbReference type="KEGG" id="saca:FFV09_17935"/>
<dbReference type="SUPFAM" id="SSF109604">
    <property type="entry name" value="HD-domain/PDEase-like"/>
    <property type="match status" value="1"/>
</dbReference>
<sequence length="364" mass="41445">MEWKFVRLLSIGQIRPGMKLGKRIYNEEGLTLLAEGAELTVSIIRRLERLGIDILYIRDEVTDDIVLPEMVADETRREAVKQIRTVYRSMMNDKMGRMSYPHLGYSFRKMTESILDDLGSREDVLIMLGDIHTTDHYLYTHSFNVCLYTLTLGMAAGHSREDLFTLGMGSILHDIGKTRISPKVLLKPGRLTDEEFAEMKRHTELGFALLKDEPFVPLLAAHCAFQHHERLDGSGYPRGIRDGEIHDFAKWIAITDSYDAMTTNRVYRRGMLPHEAVDILYSGSCTQYDQRKLEVFRDKVALYPVGLTVRLSTGQTGVVTSVPPKTPNRPIVRVIEDEEGASVQPYEVDLSRHLSIMVSRIAEN</sequence>
<dbReference type="InterPro" id="IPR003607">
    <property type="entry name" value="HD/PDEase_dom"/>
</dbReference>
<proteinExistence type="predicted"/>
<organism evidence="2 3">
    <name type="scientific">Saccharibacillus brassicae</name>
    <dbReference type="NCBI Taxonomy" id="2583377"/>
    <lineage>
        <taxon>Bacteria</taxon>
        <taxon>Bacillati</taxon>
        <taxon>Bacillota</taxon>
        <taxon>Bacilli</taxon>
        <taxon>Bacillales</taxon>
        <taxon>Paenibacillaceae</taxon>
        <taxon>Saccharibacillus</taxon>
    </lineage>
</organism>
<accession>A0A4Y6V255</accession>
<name>A0A4Y6V255_SACBS</name>
<dbReference type="OrthoDB" id="9759601at2"/>